<dbReference type="STRING" id="561176.SAMN04488561_1509"/>
<dbReference type="Pfam" id="PF10633">
    <property type="entry name" value="NPCBM_assoc"/>
    <property type="match status" value="1"/>
</dbReference>
<name>A0A1H5JAR8_9ACTN</name>
<dbReference type="CDD" id="cd08994">
    <property type="entry name" value="GH43_62_32_68_117_130-like"/>
    <property type="match status" value="1"/>
</dbReference>
<evidence type="ECO:0000313" key="4">
    <source>
        <dbReference type="Proteomes" id="UP000181980"/>
    </source>
</evidence>
<reference evidence="4" key="1">
    <citation type="submission" date="2016-10" db="EMBL/GenBank/DDBJ databases">
        <authorList>
            <person name="Varghese N."/>
            <person name="Submissions S."/>
        </authorList>
    </citation>
    <scope>NUCLEOTIDE SEQUENCE [LARGE SCALE GENOMIC DNA]</scope>
    <source>
        <strain evidence="4">DSM 45237</strain>
    </source>
</reference>
<dbReference type="OrthoDB" id="9758923at2"/>
<dbReference type="Pfam" id="PF25275">
    <property type="entry name" value="Golvesin_C"/>
    <property type="match status" value="1"/>
</dbReference>
<dbReference type="Proteomes" id="UP000181980">
    <property type="component" value="Unassembled WGS sequence"/>
</dbReference>
<accession>A0A1H5JAR8</accession>
<evidence type="ECO:0000313" key="3">
    <source>
        <dbReference type="EMBL" id="SEE49574.1"/>
    </source>
</evidence>
<dbReference type="InterPro" id="IPR023296">
    <property type="entry name" value="Glyco_hydro_beta-prop_sf"/>
</dbReference>
<organism evidence="3 4">
    <name type="scientific">Jiangella alba</name>
    <dbReference type="NCBI Taxonomy" id="561176"/>
    <lineage>
        <taxon>Bacteria</taxon>
        <taxon>Bacillati</taxon>
        <taxon>Actinomycetota</taxon>
        <taxon>Actinomycetes</taxon>
        <taxon>Jiangellales</taxon>
        <taxon>Jiangellaceae</taxon>
        <taxon>Jiangella</taxon>
    </lineage>
</organism>
<protein>
    <submittedName>
        <fullName evidence="3">NPCBM-associated, NEW3 domain of alpha-galactosidase</fullName>
    </submittedName>
</protein>
<dbReference type="Gene3D" id="2.115.10.20">
    <property type="entry name" value="Glycosyl hydrolase domain, family 43"/>
    <property type="match status" value="1"/>
</dbReference>
<evidence type="ECO:0000259" key="1">
    <source>
        <dbReference type="Pfam" id="PF10633"/>
    </source>
</evidence>
<proteinExistence type="predicted"/>
<dbReference type="InterPro" id="IPR033803">
    <property type="entry name" value="CBD-like_Golvesin-Xly"/>
</dbReference>
<dbReference type="AlphaFoldDB" id="A0A1H5JAR8"/>
<keyword evidence="4" id="KW-1185">Reference proteome</keyword>
<gene>
    <name evidence="3" type="ORF">SAMN04488561_1509</name>
</gene>
<feature type="domain" description="Golvesin/Xly CBD-like" evidence="2">
    <location>
        <begin position="815"/>
        <end position="926"/>
    </location>
</feature>
<dbReference type="SUPFAM" id="SSF75005">
    <property type="entry name" value="Arabinanase/levansucrase/invertase"/>
    <property type="match status" value="1"/>
</dbReference>
<dbReference type="EMBL" id="FNUC01000003">
    <property type="protein sequence ID" value="SEE49574.1"/>
    <property type="molecule type" value="Genomic_DNA"/>
</dbReference>
<dbReference type="InterPro" id="IPR018905">
    <property type="entry name" value="A-galactase_NEW3"/>
</dbReference>
<feature type="domain" description="Alpha-galactosidase NEW3" evidence="1">
    <location>
        <begin position="66"/>
        <end position="117"/>
    </location>
</feature>
<dbReference type="Gene3D" id="2.60.120.260">
    <property type="entry name" value="Galactose-binding domain-like"/>
    <property type="match status" value="1"/>
</dbReference>
<evidence type="ECO:0000259" key="2">
    <source>
        <dbReference type="Pfam" id="PF25275"/>
    </source>
</evidence>
<sequence length="933" mass="100230">MRWSRRKQARTAVVGMAIGMLAVQSIVVEGAANAAVREKPPFQPEIEIAIPDRIFTETPFELAVTIDAGDRALPRSSVEVALPDGWTTPDDTVSLRPLPRGRSTRVTFDVTPSATVDSSSTVDVTLESVRWAWHESADVAVEPCLVPEPVDPRLKVPESAFSRRLEWVGPVVYDPGYTLWGASPVVDDEGRFHLFIARWPERNVDPAWRRSSEIAHYFADSPEGPFEFSDVALQGTGQEGDWDRYAPHNPEIRRFGDKYVLLYIGNSDYRQPPHPNNQQIGMAVADSPYGPWEKINPDSEQPGLLISPQAGHFTEGKMVTNPTMMKLGDTYFVYFKTRVGAKLVFGAATSKNLTGPYQLLEDPLTPEGVTIEDATVFTSDGQVQFLTTDNHGDVTGIVGGGAMFFSEDGYTFDLDRTSLGYRRVPYYYEAYGDFPIRKIYGPDPKFEQPKVLTVDGKARYLYASSGWNVTGQDRTVIHLLRVADHPVARGDERGTGCNLLRNGDLEAGTRAGNPPAAADWGVPATELNLPGWEAGSEVVVAASSASGKAGYGTASTTIESPSKDTVVGFNSNESTAPPTTSSIRQTFVTTPGQTYRLSFDLGALSSPAKPMGLTAQLFDGAIDSGDPAAPMAEGRVTVETNGFGQRLRDVVTFTATSDRATLVLFESSATTNSGNVAVDNVSVRAVLQVDDTGPELAAPTGVTHHLADGKIVLSWASVSGADGYAVSRMRCDRPIMVAVAHGRTSVALGASEDAGGTYTVAAFVDGQIGPASQPYEVPTDPAHEVPTDPTPRQIVVDDSDLGDACPGEPVPYMETGSWFPSGLPGWDGGPSRYSGAIGSTATWTPTIAGPSDYLVEAWVPAHATTTTSATYTVRHADGESTVLVDQRSRGGWVPLGTWRFAAGTDGWVRLDVNNSSVHRLDAVRFTPTEGAGR</sequence>